<dbReference type="InterPro" id="IPR001944">
    <property type="entry name" value="Glycoside_Hdrlase_35"/>
</dbReference>
<dbReference type="Gene3D" id="3.20.20.80">
    <property type="entry name" value="Glycosidases"/>
    <property type="match status" value="1"/>
</dbReference>
<dbReference type="Bgee" id="ENSOANG00000046946">
    <property type="expression patterns" value="Expressed in adult mammalian kidney and 8 other cell types or tissues"/>
</dbReference>
<evidence type="ECO:0000256" key="1">
    <source>
        <dbReference type="ARBA" id="ARBA00009809"/>
    </source>
</evidence>
<dbReference type="Pfam" id="PF21467">
    <property type="entry name" value="BetaGal_gal-bd"/>
    <property type="match status" value="1"/>
</dbReference>
<evidence type="ECO:0000256" key="3">
    <source>
        <dbReference type="ARBA" id="ARBA00023295"/>
    </source>
</evidence>
<reference evidence="10" key="2">
    <citation type="submission" date="2025-08" db="UniProtKB">
        <authorList>
            <consortium name="Ensembl"/>
        </authorList>
    </citation>
    <scope>IDENTIFICATION</scope>
    <source>
        <strain evidence="10">Glennie</strain>
    </source>
</reference>
<dbReference type="EC" id="3.2.1.23" evidence="5"/>
<evidence type="ECO:0000259" key="9">
    <source>
        <dbReference type="Pfam" id="PF21467"/>
    </source>
</evidence>
<comment type="catalytic activity">
    <reaction evidence="5">
        <text>Hydrolysis of terminal non-reducing beta-D-galactose residues in beta-D-galactosides.</text>
        <dbReference type="EC" id="3.2.1.23"/>
    </reaction>
</comment>
<evidence type="ECO:0000256" key="2">
    <source>
        <dbReference type="ARBA" id="ARBA00022801"/>
    </source>
</evidence>
<dbReference type="InterPro" id="IPR019801">
    <property type="entry name" value="Glyco_hydro_35_CS"/>
</dbReference>
<gene>
    <name evidence="10" type="primary">LOC100090504</name>
</gene>
<sequence>MWTCGSRRREQHRRIGLLLLLLMGFLLLRRLNWSSLIPMRFWNRHLGLQAEGSDFKLEGQKIQIFGGSMHYFRVPKEYWRDRLVKMKACGLNTLTTYVAWNLHEPARGKFDFSGNLDLESFIMMAADVGLWVILRPGPYICSEWDLGGLPSWLLQDKDMQLRTTYRGFTDAVDLYFDQLMARVAPLQYKRGGPIIAVQVENEYGSYGKDPQYMTYIKTALLDRGIVELLMTSDNKDGLSGGFVEGALATINFQKLQMAIFNYLHSIQENKPTMVMEYWTGWFDTWGGPHNIYDADEMVKTVSTVINTGASINLYMFHGGTNFGFMNGALDFDEYKSDVTSYDYDAVLTEAGDYTSKYFKLRQFFSKIIEDPLTLPPSLSPKAIYEAVQPSLYVPLWDVLQYTEQPLKSEKPVNMENLPVNGGNGQSYGYTLYETVISGGGLLSSQNHVRDRAQVFVNTVLVGYLDYNLLELPIPEGQGYRKLRILVENRGRVNYGLVLNQQRKGLVGDIYLNRSPLRNFKIFCLDMNVSFTESLLSTQWNPIPDEVMGPAFFRGTLQAGTLPRDTFLKLEGWEKGVVFINGRNLGRYWNAGPQETLYLPGTWLHPGGNEVRGLQQNGLKNPSPERIQPPATRRLNPRTGWGLVFFYRTGDSLQP</sequence>
<keyword evidence="3 5" id="KW-0326">Glycosidase</keyword>
<dbReference type="AlphaFoldDB" id="A0A6I8NA66"/>
<evidence type="ECO:0000256" key="5">
    <source>
        <dbReference type="RuleBase" id="RU000675"/>
    </source>
</evidence>
<dbReference type="Proteomes" id="UP000002279">
    <property type="component" value="Chromosome 11"/>
</dbReference>
<dbReference type="PROSITE" id="PS01182">
    <property type="entry name" value="GLYCOSYL_HYDROL_F35"/>
    <property type="match status" value="1"/>
</dbReference>
<feature type="domain" description="Beta-galactosidase 1-like first all-beta" evidence="8">
    <location>
        <begin position="424"/>
        <end position="524"/>
    </location>
</feature>
<dbReference type="InParanoid" id="A0A6I8NA66"/>
<dbReference type="GeneTree" id="ENSGT00950000182942"/>
<keyword evidence="11" id="KW-1185">Reference proteome</keyword>
<organism evidence="10 11">
    <name type="scientific">Ornithorhynchus anatinus</name>
    <name type="common">Duckbill platypus</name>
    <dbReference type="NCBI Taxonomy" id="9258"/>
    <lineage>
        <taxon>Eukaryota</taxon>
        <taxon>Metazoa</taxon>
        <taxon>Chordata</taxon>
        <taxon>Craniata</taxon>
        <taxon>Vertebrata</taxon>
        <taxon>Euteleostomi</taxon>
        <taxon>Mammalia</taxon>
        <taxon>Monotremata</taxon>
        <taxon>Ornithorhynchidae</taxon>
        <taxon>Ornithorhynchus</taxon>
    </lineage>
</organism>
<dbReference type="Pfam" id="PF21317">
    <property type="entry name" value="BetaGal_ABD_1"/>
    <property type="match status" value="1"/>
</dbReference>
<dbReference type="FunFam" id="2.60.120.260:FF:000049">
    <property type="entry name" value="Beta-galactosidase"/>
    <property type="match status" value="1"/>
</dbReference>
<dbReference type="GO" id="GO:0019388">
    <property type="term" value="P:galactose catabolic process"/>
    <property type="evidence" value="ECO:0000318"/>
    <property type="project" value="GO_Central"/>
</dbReference>
<accession>A0A6I8NA66</accession>
<comment type="similarity">
    <text evidence="1 6">Belongs to the glycosyl hydrolase 35 family.</text>
</comment>
<dbReference type="Gene3D" id="2.60.120.260">
    <property type="entry name" value="Galactose-binding domain-like"/>
    <property type="match status" value="2"/>
</dbReference>
<proteinExistence type="inferred from homology"/>
<dbReference type="SUPFAM" id="SSF49785">
    <property type="entry name" value="Galactose-binding domain-like"/>
    <property type="match status" value="1"/>
</dbReference>
<protein>
    <recommendedName>
        <fullName evidence="5">Beta-galactosidase</fullName>
        <ecNumber evidence="5">3.2.1.23</ecNumber>
    </recommendedName>
</protein>
<reference evidence="10 11" key="1">
    <citation type="journal article" date="2008" name="Nature">
        <title>Genome analysis of the platypus reveals unique signatures of evolution.</title>
        <authorList>
            <person name="Warren W.C."/>
            <person name="Hillier L.W."/>
            <person name="Marshall Graves J.A."/>
            <person name="Birney E."/>
            <person name="Ponting C.P."/>
            <person name="Grutzner F."/>
            <person name="Belov K."/>
            <person name="Miller W."/>
            <person name="Clarke L."/>
            <person name="Chinwalla A.T."/>
            <person name="Yang S.P."/>
            <person name="Heger A."/>
            <person name="Locke D.P."/>
            <person name="Miethke P."/>
            <person name="Waters P.D."/>
            <person name="Veyrunes F."/>
            <person name="Fulton L."/>
            <person name="Fulton B."/>
            <person name="Graves T."/>
            <person name="Wallis J."/>
            <person name="Puente X.S."/>
            <person name="Lopez-Otin C."/>
            <person name="Ordonez G.R."/>
            <person name="Eichler E.E."/>
            <person name="Chen L."/>
            <person name="Cheng Z."/>
            <person name="Deakin J.E."/>
            <person name="Alsop A."/>
            <person name="Thompson K."/>
            <person name="Kirby P."/>
            <person name="Papenfuss A.T."/>
            <person name="Wakefield M.J."/>
            <person name="Olender T."/>
            <person name="Lancet D."/>
            <person name="Huttley G.A."/>
            <person name="Smit A.F."/>
            <person name="Pask A."/>
            <person name="Temple-Smith P."/>
            <person name="Batzer M.A."/>
            <person name="Walker J.A."/>
            <person name="Konkel M.K."/>
            <person name="Harris R.S."/>
            <person name="Whittington C.M."/>
            <person name="Wong E.S."/>
            <person name="Gemmell N.J."/>
            <person name="Buschiazzo E."/>
            <person name="Vargas Jentzsch I.M."/>
            <person name="Merkel A."/>
            <person name="Schmitz J."/>
            <person name="Zemann A."/>
            <person name="Churakov G."/>
            <person name="Kriegs J.O."/>
            <person name="Brosius J."/>
            <person name="Murchison E.P."/>
            <person name="Sachidanandam R."/>
            <person name="Smith C."/>
            <person name="Hannon G.J."/>
            <person name="Tsend-Ayush E."/>
            <person name="McMillan D."/>
            <person name="Attenborough R."/>
            <person name="Rens W."/>
            <person name="Ferguson-Smith M."/>
            <person name="Lefevre C.M."/>
            <person name="Sharp J.A."/>
            <person name="Nicholas K.R."/>
            <person name="Ray D.A."/>
            <person name="Kube M."/>
            <person name="Reinhardt R."/>
            <person name="Pringle T.H."/>
            <person name="Taylor J."/>
            <person name="Jones R.C."/>
            <person name="Nixon B."/>
            <person name="Dacheux J.L."/>
            <person name="Niwa H."/>
            <person name="Sekita Y."/>
            <person name="Huang X."/>
            <person name="Stark A."/>
            <person name="Kheradpour P."/>
            <person name="Kellis M."/>
            <person name="Flicek P."/>
            <person name="Chen Y."/>
            <person name="Webber C."/>
            <person name="Hardison R."/>
            <person name="Nelson J."/>
            <person name="Hallsworth-Pepin K."/>
            <person name="Delehaunty K."/>
            <person name="Markovic C."/>
            <person name="Minx P."/>
            <person name="Feng Y."/>
            <person name="Kremitzki C."/>
            <person name="Mitreva M."/>
            <person name="Glasscock J."/>
            <person name="Wylie T."/>
            <person name="Wohldmann P."/>
            <person name="Thiru P."/>
            <person name="Nhan M.N."/>
            <person name="Pohl C.S."/>
            <person name="Smith S.M."/>
            <person name="Hou S."/>
            <person name="Nefedov M."/>
            <person name="de Jong P.J."/>
            <person name="Renfree M.B."/>
            <person name="Mardis E.R."/>
            <person name="Wilson R.K."/>
        </authorList>
    </citation>
    <scope>NUCLEOTIDE SEQUENCE [LARGE SCALE GENOMIC DNA]</scope>
    <source>
        <strain evidence="10 11">Glennie</strain>
    </source>
</reference>
<dbReference type="InterPro" id="IPR031330">
    <property type="entry name" value="Gly_Hdrlase_35_cat"/>
</dbReference>
<dbReference type="SUPFAM" id="SSF51445">
    <property type="entry name" value="(Trans)glycosidases"/>
    <property type="match status" value="1"/>
</dbReference>
<feature type="active site" description="Nucleophile" evidence="4">
    <location>
        <position position="276"/>
    </location>
</feature>
<dbReference type="InterPro" id="IPR008979">
    <property type="entry name" value="Galactose-bd-like_sf"/>
</dbReference>
<evidence type="ECO:0000256" key="6">
    <source>
        <dbReference type="RuleBase" id="RU003679"/>
    </source>
</evidence>
<dbReference type="Pfam" id="PF01301">
    <property type="entry name" value="Glyco_hydro_35"/>
    <property type="match status" value="1"/>
</dbReference>
<dbReference type="PIRSF" id="PIRSF006336">
    <property type="entry name" value="B-gal"/>
    <property type="match status" value="1"/>
</dbReference>
<feature type="domain" description="Glycoside hydrolase 35 catalytic" evidence="7">
    <location>
        <begin position="55"/>
        <end position="366"/>
    </location>
</feature>
<dbReference type="GO" id="GO:0005773">
    <property type="term" value="C:vacuole"/>
    <property type="evidence" value="ECO:0000318"/>
    <property type="project" value="GO_Central"/>
</dbReference>
<dbReference type="GO" id="GO:0004565">
    <property type="term" value="F:beta-galactosidase activity"/>
    <property type="evidence" value="ECO:0000318"/>
    <property type="project" value="GO_Central"/>
</dbReference>
<evidence type="ECO:0000313" key="11">
    <source>
        <dbReference type="Proteomes" id="UP000002279"/>
    </source>
</evidence>
<keyword evidence="2 5" id="KW-0378">Hydrolase</keyword>
<feature type="active site" description="Proton donor" evidence="4">
    <location>
        <position position="202"/>
    </location>
</feature>
<evidence type="ECO:0000256" key="4">
    <source>
        <dbReference type="PIRSR" id="PIRSR006336-1"/>
    </source>
</evidence>
<dbReference type="PANTHER" id="PTHR23421">
    <property type="entry name" value="BETA-GALACTOSIDASE RELATED"/>
    <property type="match status" value="1"/>
</dbReference>
<reference evidence="10" key="3">
    <citation type="submission" date="2025-09" db="UniProtKB">
        <authorList>
            <consortium name="Ensembl"/>
        </authorList>
    </citation>
    <scope>IDENTIFICATION</scope>
    <source>
        <strain evidence="10">Glennie</strain>
    </source>
</reference>
<dbReference type="PRINTS" id="PR00742">
    <property type="entry name" value="GLHYDRLASE35"/>
</dbReference>
<dbReference type="OMA" id="GSEIVHN"/>
<feature type="domain" description="Beta-galactosidase galactose-binding" evidence="9">
    <location>
        <begin position="549"/>
        <end position="608"/>
    </location>
</feature>
<evidence type="ECO:0000259" key="7">
    <source>
        <dbReference type="Pfam" id="PF01301"/>
    </source>
</evidence>
<dbReference type="FunFam" id="3.20.20.80:FF:000036">
    <property type="entry name" value="Beta-galactosidase"/>
    <property type="match status" value="1"/>
</dbReference>
<name>A0A6I8NA66_ORNAN</name>
<dbReference type="InterPro" id="IPR026283">
    <property type="entry name" value="B-gal_1-like"/>
</dbReference>
<dbReference type="Ensembl" id="ENSOANT00000047960.1">
    <property type="protein sequence ID" value="ENSOANP00000037906.1"/>
    <property type="gene ID" value="ENSOANG00000046946.1"/>
</dbReference>
<dbReference type="InterPro" id="IPR017853">
    <property type="entry name" value="GH"/>
</dbReference>
<dbReference type="InterPro" id="IPR048912">
    <property type="entry name" value="BetaGal1-like_ABD1"/>
</dbReference>
<evidence type="ECO:0000313" key="10">
    <source>
        <dbReference type="Ensembl" id="ENSOANP00000037906.1"/>
    </source>
</evidence>
<evidence type="ECO:0000259" key="8">
    <source>
        <dbReference type="Pfam" id="PF21317"/>
    </source>
</evidence>
<dbReference type="InterPro" id="IPR048913">
    <property type="entry name" value="BetaGal_gal-bd"/>
</dbReference>
<dbReference type="FunCoup" id="A0A6I8NA66">
    <property type="interactions" value="491"/>
</dbReference>